<accession>A0A834N6B1</accession>
<evidence type="ECO:0000313" key="3">
    <source>
        <dbReference type="Proteomes" id="UP000617340"/>
    </source>
</evidence>
<feature type="region of interest" description="Disordered" evidence="1">
    <location>
        <begin position="241"/>
        <end position="260"/>
    </location>
</feature>
<dbReference type="AlphaFoldDB" id="A0A834N6B1"/>
<feature type="region of interest" description="Disordered" evidence="1">
    <location>
        <begin position="309"/>
        <end position="491"/>
    </location>
</feature>
<feature type="compositionally biased region" description="Basic residues" evidence="1">
    <location>
        <begin position="438"/>
        <end position="461"/>
    </location>
</feature>
<comment type="caution">
    <text evidence="2">The sequence shown here is derived from an EMBL/GenBank/DDBJ whole genome shotgun (WGS) entry which is preliminary data.</text>
</comment>
<gene>
    <name evidence="2" type="ORF">HZH68_009978</name>
</gene>
<evidence type="ECO:0000313" key="2">
    <source>
        <dbReference type="EMBL" id="KAF7395928.1"/>
    </source>
</evidence>
<feature type="compositionally biased region" description="Basic and acidic residues" evidence="1">
    <location>
        <begin position="427"/>
        <end position="437"/>
    </location>
</feature>
<keyword evidence="3" id="KW-1185">Reference proteome</keyword>
<feature type="region of interest" description="Disordered" evidence="1">
    <location>
        <begin position="193"/>
        <end position="219"/>
    </location>
</feature>
<evidence type="ECO:0000256" key="1">
    <source>
        <dbReference type="SAM" id="MobiDB-lite"/>
    </source>
</evidence>
<name>A0A834N6B1_VESGE</name>
<feature type="compositionally biased region" description="Polar residues" evidence="1">
    <location>
        <begin position="410"/>
        <end position="426"/>
    </location>
</feature>
<dbReference type="Proteomes" id="UP000617340">
    <property type="component" value="Unassembled WGS sequence"/>
</dbReference>
<protein>
    <submittedName>
        <fullName evidence="2">Uncharacterized protein</fullName>
    </submittedName>
</protein>
<feature type="compositionally biased region" description="Acidic residues" evidence="1">
    <location>
        <begin position="354"/>
        <end position="368"/>
    </location>
</feature>
<dbReference type="EMBL" id="JACSDZ010000009">
    <property type="protein sequence ID" value="KAF7395928.1"/>
    <property type="molecule type" value="Genomic_DNA"/>
</dbReference>
<sequence length="800" mass="92842">MDFSFLIAFVPYDKDFSSIVDKDHFFRKKFVKPSSNRDVQNDRFGLGFLTKVISMEKITLDTKKCLEADGSKVKRASLDRRTYEGNDSNLKLTKEIAEEGVHEIRRSRSVIDLSIGNQTVGKRRKIRQYWSERIKPSKKSIDEGTRKIRKVERNDSFLKRFVKTSKENIAEGCERLVRNIRRSPRLLKKKLHLAKSTDSLDSTKNDNHRPVPPIRRKKSRKGSVCLLDCSTKSEDFVIVTRDRRKEEEDSSRSKSVSVEDVEDLIRSEDNLRLLEERVNLRRRFEKKRESKDSLLADYSPAVHRRYVRSRSLREKDRVSESESKPLEQRTCKCERKVKYSPPPDEEEPKKKEEKEEEEEEEKEEEEEEVQRSSRRKRQICDNANGSVDLEEVPTTRQFPIADSDQLHARASSTSSDVKCKLANSSDARGEEGEERRQRERQRRRRQQRKRRRRISELRRRRQQESEEEEEEEEEEKEEEEEEEGREPTSLKLSVELLSPLLETARISIGDREDESILLAESSFEARSSIEEESVNSDSPSIDTIVGDVLRSVTVLRNDSIEKIIGDRIEPSRNDEKSKSCLEYTSKSRNSKMKLTIRMIRIRDKLVLGLSAFAILFTLLLVMDLQMDLGYSGHHLIPSHGRVRIGDDPNVETVYTGFRRKFLQRTNGSKEQYDTATFTRAVKDVGASSKTGKSNEHDDFADLIDIVTNGYDVNADEGVVRISGEDHTYNPTLGELRHAVPGDLKDLEMVKWTLMTKCVQENRKNLRTMNCKNFLIKISPQSLEELAELNLELMHQAFLGS</sequence>
<feature type="compositionally biased region" description="Basic and acidic residues" evidence="1">
    <location>
        <begin position="311"/>
        <end position="337"/>
    </location>
</feature>
<organism evidence="2 3">
    <name type="scientific">Vespula germanica</name>
    <name type="common">German yellow jacket</name>
    <name type="synonym">Paravespula germanica</name>
    <dbReference type="NCBI Taxonomy" id="30212"/>
    <lineage>
        <taxon>Eukaryota</taxon>
        <taxon>Metazoa</taxon>
        <taxon>Ecdysozoa</taxon>
        <taxon>Arthropoda</taxon>
        <taxon>Hexapoda</taxon>
        <taxon>Insecta</taxon>
        <taxon>Pterygota</taxon>
        <taxon>Neoptera</taxon>
        <taxon>Endopterygota</taxon>
        <taxon>Hymenoptera</taxon>
        <taxon>Apocrita</taxon>
        <taxon>Aculeata</taxon>
        <taxon>Vespoidea</taxon>
        <taxon>Vespidae</taxon>
        <taxon>Vespinae</taxon>
        <taxon>Vespula</taxon>
    </lineage>
</organism>
<feature type="compositionally biased region" description="Basic and acidic residues" evidence="1">
    <location>
        <begin position="241"/>
        <end position="252"/>
    </location>
</feature>
<feature type="compositionally biased region" description="Acidic residues" evidence="1">
    <location>
        <begin position="465"/>
        <end position="484"/>
    </location>
</feature>
<reference evidence="2" key="1">
    <citation type="journal article" date="2020" name="G3 (Bethesda)">
        <title>High-Quality Assemblies for Three Invasive Social Wasps from the &lt;i&gt;Vespula&lt;/i&gt; Genus.</title>
        <authorList>
            <person name="Harrop T.W.R."/>
            <person name="Guhlin J."/>
            <person name="McLaughlin G.M."/>
            <person name="Permina E."/>
            <person name="Stockwell P."/>
            <person name="Gilligan J."/>
            <person name="Le Lec M.F."/>
            <person name="Gruber M.A.M."/>
            <person name="Quinn O."/>
            <person name="Lovegrove M."/>
            <person name="Duncan E.J."/>
            <person name="Remnant E.J."/>
            <person name="Van Eeckhoven J."/>
            <person name="Graham B."/>
            <person name="Knapp R.A."/>
            <person name="Langford K.W."/>
            <person name="Kronenberg Z."/>
            <person name="Press M.O."/>
            <person name="Eacker S.M."/>
            <person name="Wilson-Rankin E.E."/>
            <person name="Purcell J."/>
            <person name="Lester P.J."/>
            <person name="Dearden P.K."/>
        </authorList>
    </citation>
    <scope>NUCLEOTIDE SEQUENCE</scope>
    <source>
        <strain evidence="2">Linc-1</strain>
    </source>
</reference>
<proteinExistence type="predicted"/>